<organism evidence="3 4">
    <name type="scientific">Pseudothauera rhizosphaerae</name>
    <dbReference type="NCBI Taxonomy" id="2565932"/>
    <lineage>
        <taxon>Bacteria</taxon>
        <taxon>Pseudomonadati</taxon>
        <taxon>Pseudomonadota</taxon>
        <taxon>Betaproteobacteria</taxon>
        <taxon>Rhodocyclales</taxon>
        <taxon>Zoogloeaceae</taxon>
        <taxon>Pseudothauera</taxon>
    </lineage>
</organism>
<feature type="domain" description="Transglutaminase-like" evidence="2">
    <location>
        <begin position="432"/>
        <end position="503"/>
    </location>
</feature>
<feature type="transmembrane region" description="Helical" evidence="1">
    <location>
        <begin position="27"/>
        <end position="57"/>
    </location>
</feature>
<dbReference type="AlphaFoldDB" id="A0A4S4AT97"/>
<dbReference type="Gene3D" id="3.10.620.30">
    <property type="match status" value="1"/>
</dbReference>
<dbReference type="RefSeq" id="WP_136384227.1">
    <property type="nucleotide sequence ID" value="NZ_SSOD01000004.1"/>
</dbReference>
<evidence type="ECO:0000313" key="4">
    <source>
        <dbReference type="Proteomes" id="UP000307956"/>
    </source>
</evidence>
<protein>
    <submittedName>
        <fullName evidence="3">DUF3488 domain-containing protein</fullName>
    </submittedName>
</protein>
<keyword evidence="1" id="KW-1133">Transmembrane helix</keyword>
<dbReference type="InterPro" id="IPR021878">
    <property type="entry name" value="TgpA_N"/>
</dbReference>
<feature type="transmembrane region" description="Helical" evidence="1">
    <location>
        <begin position="119"/>
        <end position="136"/>
    </location>
</feature>
<feature type="transmembrane region" description="Helical" evidence="1">
    <location>
        <begin position="590"/>
        <end position="611"/>
    </location>
</feature>
<name>A0A4S4AT97_9RHOO</name>
<dbReference type="OrthoDB" id="9804872at2"/>
<dbReference type="InterPro" id="IPR052901">
    <property type="entry name" value="Bact_TGase-like"/>
</dbReference>
<dbReference type="Pfam" id="PF11992">
    <property type="entry name" value="TgpA_N"/>
    <property type="match status" value="1"/>
</dbReference>
<dbReference type="InterPro" id="IPR002931">
    <property type="entry name" value="Transglutaminase-like"/>
</dbReference>
<feature type="transmembrane region" description="Helical" evidence="1">
    <location>
        <begin position="142"/>
        <end position="162"/>
    </location>
</feature>
<reference evidence="3 4" key="1">
    <citation type="submission" date="2019-04" db="EMBL/GenBank/DDBJ databases">
        <title>Azoarcus rhizosphaerae sp. nov. isolated from rhizosphere of Ficus religiosa.</title>
        <authorList>
            <person name="Lin S.-Y."/>
            <person name="Hameed A."/>
            <person name="Hsu Y.-H."/>
            <person name="Young C.-C."/>
        </authorList>
    </citation>
    <scope>NUCLEOTIDE SEQUENCE [LARGE SCALE GENOMIC DNA]</scope>
    <source>
        <strain evidence="3 4">CC-YHH848</strain>
    </source>
</reference>
<feature type="transmembrane region" description="Helical" evidence="1">
    <location>
        <begin position="174"/>
        <end position="192"/>
    </location>
</feature>
<dbReference type="InterPro" id="IPR038765">
    <property type="entry name" value="Papain-like_cys_pep_sf"/>
</dbReference>
<dbReference type="Pfam" id="PF01841">
    <property type="entry name" value="Transglut_core"/>
    <property type="match status" value="1"/>
</dbReference>
<gene>
    <name evidence="3" type="ORF">E6O51_06865</name>
</gene>
<evidence type="ECO:0000256" key="1">
    <source>
        <dbReference type="SAM" id="Phobius"/>
    </source>
</evidence>
<dbReference type="Proteomes" id="UP000307956">
    <property type="component" value="Unassembled WGS sequence"/>
</dbReference>
<proteinExistence type="predicted"/>
<dbReference type="InterPro" id="IPR025403">
    <property type="entry name" value="TgpA-like_C"/>
</dbReference>
<dbReference type="SMART" id="SM00460">
    <property type="entry name" value="TGc"/>
    <property type="match status" value="1"/>
</dbReference>
<evidence type="ECO:0000259" key="2">
    <source>
        <dbReference type="SMART" id="SM00460"/>
    </source>
</evidence>
<dbReference type="PANTHER" id="PTHR42736">
    <property type="entry name" value="PROTEIN-GLUTAMINE GAMMA-GLUTAMYLTRANSFERASE"/>
    <property type="match status" value="1"/>
</dbReference>
<keyword evidence="1" id="KW-0472">Membrane</keyword>
<evidence type="ECO:0000313" key="3">
    <source>
        <dbReference type="EMBL" id="THF62674.1"/>
    </source>
</evidence>
<dbReference type="PANTHER" id="PTHR42736:SF1">
    <property type="entry name" value="PROTEIN-GLUTAMINE GAMMA-GLUTAMYLTRANSFERASE"/>
    <property type="match status" value="1"/>
</dbReference>
<dbReference type="Pfam" id="PF13559">
    <property type="entry name" value="DUF4129"/>
    <property type="match status" value="1"/>
</dbReference>
<keyword evidence="1" id="KW-0812">Transmembrane</keyword>
<feature type="transmembrane region" description="Helical" evidence="1">
    <location>
        <begin position="69"/>
        <end position="88"/>
    </location>
</feature>
<comment type="caution">
    <text evidence="3">The sequence shown here is derived from an EMBL/GenBank/DDBJ whole genome shotgun (WGS) entry which is preliminary data.</text>
</comment>
<dbReference type="SUPFAM" id="SSF54001">
    <property type="entry name" value="Cysteine proteinases"/>
    <property type="match status" value="1"/>
</dbReference>
<keyword evidence="4" id="KW-1185">Reference proteome</keyword>
<sequence length="701" mass="76130">MKRLTAWWPSLAARSHGRPDDEVRTALPWILATLLTAFVPALWHLPPWMVPLALLPLGLKAWAWRTGRAVGPWWWGSLLALSILVLALTHRQLGAGNSVLAAFVLVLAIKALETQRRRDALLLVFGACVLAALAMVHYPDAIALLLLLLLAPALLAALAALAGTPRPLRTGSTLLGLALPPALLLFLLVPRIPGPLWDFGLALGLPIGISLDRGTGGRGAEGVFTPGAPRGTGGGDGTALVAEFDGYVPPVSRLYWRGPVLWRFDGRDWHAAEGFERRAQVMATAFRSREQWAAEWRTPGRLLSYRMRLAPHGQKWLYALDLPAEPVAESFLTRDYQLLSMSAIIDETRYQATAYLDGRIGREPDPARLEAALQLPPGRNPRLVELGRRIAAEHPQPRERAVAALEYFGKGGYRYDEKVGAPQTEHPYDAFLFDTREGGSDLLAASFVLLMRAAGVPARLVAGYRGGRLMALTDFVLVKESHAHAWSEVWLADEGWMRLDPTDFVAPQRFADDKPAAARKPAAPAPAAAGAPGTPAIVTAAPVVQAGPASSAADASQRGWLAMLDKWVIRYDARRQSELFGDGESVSGGWAMLSAALAGILLLLAGLYAAFARWTAWRRADPVQRGWERIRRQLARGGLEVASSECPHALSRRLAGHPHGAHAAELAAAYARLRYGHPAGGEAAAFARACYHFRFFPDGER</sequence>
<dbReference type="EMBL" id="SSOD01000004">
    <property type="protein sequence ID" value="THF62674.1"/>
    <property type="molecule type" value="Genomic_DNA"/>
</dbReference>
<accession>A0A4S4AT97</accession>